<dbReference type="Proteomes" id="UP000076154">
    <property type="component" value="Unassembled WGS sequence"/>
</dbReference>
<gene>
    <name evidence="1" type="ORF">Hypma_010623</name>
</gene>
<dbReference type="PANTHER" id="PTHR33129:SF1">
    <property type="entry name" value="ATP-BINDING PROTEIN"/>
    <property type="match status" value="1"/>
</dbReference>
<organism evidence="1 2">
    <name type="scientific">Hypsizygus marmoreus</name>
    <name type="common">White beech mushroom</name>
    <name type="synonym">Agaricus marmoreus</name>
    <dbReference type="NCBI Taxonomy" id="39966"/>
    <lineage>
        <taxon>Eukaryota</taxon>
        <taxon>Fungi</taxon>
        <taxon>Dikarya</taxon>
        <taxon>Basidiomycota</taxon>
        <taxon>Agaricomycotina</taxon>
        <taxon>Agaricomycetes</taxon>
        <taxon>Agaricomycetidae</taxon>
        <taxon>Agaricales</taxon>
        <taxon>Tricholomatineae</taxon>
        <taxon>Lyophyllaceae</taxon>
        <taxon>Hypsizygus</taxon>
    </lineage>
</organism>
<dbReference type="AlphaFoldDB" id="A0A369JRG8"/>
<dbReference type="InParanoid" id="A0A369JRG8"/>
<dbReference type="EMBL" id="LUEZ02000052">
    <property type="protein sequence ID" value="RDB22293.1"/>
    <property type="molecule type" value="Genomic_DNA"/>
</dbReference>
<dbReference type="OrthoDB" id="2340858at2759"/>
<dbReference type="PANTHER" id="PTHR33129">
    <property type="entry name" value="PROTEIN KINASE DOMAIN-CONTAINING PROTEIN-RELATED"/>
    <property type="match status" value="1"/>
</dbReference>
<proteinExistence type="predicted"/>
<comment type="caution">
    <text evidence="1">The sequence shown here is derived from an EMBL/GenBank/DDBJ whole genome shotgun (WGS) entry which is preliminary data.</text>
</comment>
<keyword evidence="2" id="KW-1185">Reference proteome</keyword>
<accession>A0A369JRG8</accession>
<evidence type="ECO:0000313" key="2">
    <source>
        <dbReference type="Proteomes" id="UP000076154"/>
    </source>
</evidence>
<name>A0A369JRG8_HYPMA</name>
<dbReference type="STRING" id="39966.A0A369JRG8"/>
<dbReference type="SUPFAM" id="SSF52540">
    <property type="entry name" value="P-loop containing nucleoside triphosphate hydrolases"/>
    <property type="match status" value="1"/>
</dbReference>
<dbReference type="InterPro" id="IPR052980">
    <property type="entry name" value="Crinkler_effector"/>
</dbReference>
<dbReference type="InterPro" id="IPR027417">
    <property type="entry name" value="P-loop_NTPase"/>
</dbReference>
<evidence type="ECO:0000313" key="1">
    <source>
        <dbReference type="EMBL" id="RDB22293.1"/>
    </source>
</evidence>
<sequence>MSLALEDPSIWTWSPEAKARWNEASDEWQSFHSHFRNASPTETESFPYRLSLLSSKAHRPRFLPFSGDRLLVRESYDELFSRACRLREEGPDFGIVVTGQPGNGKTTWLYYFLTQLLRMHQVVIFASRGVVFVFYHDGVYSLLETSVDADTFPECSKPIWCLIDPDHGPVKEPVAALTSTKVFPVMATSPNPNCYRAWKKQRRARMWGMPLWSEEELWEGLQLQSEYQNLFDEERTTPRDDGAMAHDDDETLNIAMEEKLKAAIYTYGTSPGDVYGALFDSDEIRMDLYDALDALRYEDILCANPFYGQTPSAAAHRIMCIKPRTASTGSRIVGSDSFDIDFKSEEIMRLVKDRLQLLPYSQARRLISFCQYHSSPEGSNLADCAFEAFTYALLTANFDTGIRIDLPDLISMVPSTESTAGNFSGFSTPDNSSSCTPSNLRFPVQTKRVVHVDFKSFILREPHSTLYVSKGCNNSLFDAFAFDFEGSETTGIAVVWIVRSTISTECGGGSDKGSAHIRAIKEAALKHVEKLLETDKGRKRKRPVAAQVVFKYVLACPSLPGKVKRTWTIPTLWDHQGGKLEGHVYCQHIPVEHAFGGE</sequence>
<protein>
    <submittedName>
        <fullName evidence="1">Uncharacterized protein</fullName>
    </submittedName>
</protein>
<reference evidence="1" key="1">
    <citation type="submission" date="2018-04" db="EMBL/GenBank/DDBJ databases">
        <title>Whole genome sequencing of Hypsizygus marmoreus.</title>
        <authorList>
            <person name="Choi I.-G."/>
            <person name="Min B."/>
            <person name="Kim J.-G."/>
            <person name="Kim S."/>
            <person name="Oh Y.-L."/>
            <person name="Kong W.-S."/>
            <person name="Park H."/>
            <person name="Jeong J."/>
            <person name="Song E.-S."/>
        </authorList>
    </citation>
    <scope>NUCLEOTIDE SEQUENCE [LARGE SCALE GENOMIC DNA]</scope>
    <source>
        <strain evidence="1">51987-8</strain>
    </source>
</reference>